<dbReference type="Pfam" id="PF01408">
    <property type="entry name" value="GFO_IDH_MocA"/>
    <property type="match status" value="1"/>
</dbReference>
<sequence>MLNIGMIGLDTSHATAFAELLHDDAHPYHVPGGRVTVAYPGGSPDFELSASRVAGFTETLAGRYGVRIVDSPEAVAEACDAILLESADGRVHLRQLESIARYRKPVFVDKPFAVSSSDAERMRRLSERYGFPLMSCSALRYAEGLTRALAESGPDGIGDVIGADCFGPMALQPTQPGLFWYGIHAAEMLYAAMGPGCVRVTAHTSPEHEAVTGEWRDGRIGTIRGNRSGNNRFGALIHGAKETRYVDVYAFDKPYYASLLERVMDMFRGGPPPIAIGETVEIVRFLEAANESRETGKPVEMAWGGSASGARLAGQDNEDQQRGGMDDE</sequence>
<dbReference type="SUPFAM" id="SSF51735">
    <property type="entry name" value="NAD(P)-binding Rossmann-fold domains"/>
    <property type="match status" value="1"/>
</dbReference>
<dbReference type="RefSeq" id="WP_244863367.1">
    <property type="nucleotide sequence ID" value="NZ_BOVJ01000060.1"/>
</dbReference>
<accession>A0ABQ4N5B9</accession>
<feature type="domain" description="Gfo/Idh/MocA-like oxidoreductase N-terminal" evidence="2">
    <location>
        <begin position="57"/>
        <end position="130"/>
    </location>
</feature>
<dbReference type="InterPro" id="IPR036291">
    <property type="entry name" value="NAD(P)-bd_dom_sf"/>
</dbReference>
<comment type="caution">
    <text evidence="3">The sequence shown here is derived from an EMBL/GenBank/DDBJ whole genome shotgun (WGS) entry which is preliminary data.</text>
</comment>
<dbReference type="EMBL" id="BOVJ01000060">
    <property type="protein sequence ID" value="GIQ63355.1"/>
    <property type="molecule type" value="Genomic_DNA"/>
</dbReference>
<dbReference type="Gene3D" id="3.30.360.10">
    <property type="entry name" value="Dihydrodipicolinate Reductase, domain 2"/>
    <property type="match status" value="1"/>
</dbReference>
<keyword evidence="4" id="KW-1185">Reference proteome</keyword>
<evidence type="ECO:0000256" key="1">
    <source>
        <dbReference type="SAM" id="MobiDB-lite"/>
    </source>
</evidence>
<feature type="region of interest" description="Disordered" evidence="1">
    <location>
        <begin position="294"/>
        <end position="328"/>
    </location>
</feature>
<evidence type="ECO:0000313" key="4">
    <source>
        <dbReference type="Proteomes" id="UP000680304"/>
    </source>
</evidence>
<dbReference type="Proteomes" id="UP000680304">
    <property type="component" value="Unassembled WGS sequence"/>
</dbReference>
<proteinExistence type="predicted"/>
<evidence type="ECO:0000259" key="2">
    <source>
        <dbReference type="Pfam" id="PF01408"/>
    </source>
</evidence>
<protein>
    <submittedName>
        <fullName evidence="3">Oxidoreductase</fullName>
    </submittedName>
</protein>
<dbReference type="InterPro" id="IPR000683">
    <property type="entry name" value="Gfo/Idh/MocA-like_OxRdtase_N"/>
</dbReference>
<organism evidence="3 4">
    <name type="scientific">Paenibacillus cisolokensis</name>
    <dbReference type="NCBI Taxonomy" id="1658519"/>
    <lineage>
        <taxon>Bacteria</taxon>
        <taxon>Bacillati</taxon>
        <taxon>Bacillota</taxon>
        <taxon>Bacilli</taxon>
        <taxon>Bacillales</taxon>
        <taxon>Paenibacillaceae</taxon>
        <taxon>Paenibacillus</taxon>
    </lineage>
</organism>
<reference evidence="3 4" key="1">
    <citation type="submission" date="2021-04" db="EMBL/GenBank/DDBJ databases">
        <title>Draft genome sequence of Paenibacillus cisolokensis, LC2-13A.</title>
        <authorList>
            <person name="Uke A."/>
            <person name="Chhe C."/>
            <person name="Baramee S."/>
            <person name="Kosugi A."/>
        </authorList>
    </citation>
    <scope>NUCLEOTIDE SEQUENCE [LARGE SCALE GENOMIC DNA]</scope>
    <source>
        <strain evidence="3 4">LC2-13A</strain>
    </source>
</reference>
<dbReference type="Gene3D" id="3.40.50.720">
    <property type="entry name" value="NAD(P)-binding Rossmann-like Domain"/>
    <property type="match status" value="1"/>
</dbReference>
<name>A0ABQ4N5B9_9BACL</name>
<feature type="compositionally biased region" description="Basic and acidic residues" evidence="1">
    <location>
        <begin position="319"/>
        <end position="328"/>
    </location>
</feature>
<gene>
    <name evidence="3" type="ORF">PACILC2_19230</name>
</gene>
<evidence type="ECO:0000313" key="3">
    <source>
        <dbReference type="EMBL" id="GIQ63355.1"/>
    </source>
</evidence>